<evidence type="ECO:0000256" key="7">
    <source>
        <dbReference type="ARBA" id="ARBA00023157"/>
    </source>
</evidence>
<dbReference type="GO" id="GO:0098552">
    <property type="term" value="C:side of membrane"/>
    <property type="evidence" value="ECO:0007669"/>
    <property type="project" value="UniProtKB-KW"/>
</dbReference>
<keyword evidence="5" id="KW-0325">Glycoprotein</keyword>
<dbReference type="PROSITE" id="PS52012">
    <property type="entry name" value="CFEM"/>
    <property type="match status" value="1"/>
</dbReference>
<feature type="signal peptide" evidence="10">
    <location>
        <begin position="1"/>
        <end position="19"/>
    </location>
</feature>
<keyword evidence="13" id="KW-1185">Reference proteome</keyword>
<dbReference type="InterPro" id="IPR008427">
    <property type="entry name" value="Extracellular_membr_CFEM_dom"/>
</dbReference>
<keyword evidence="7 9" id="KW-1015">Disulfide bond</keyword>
<feature type="chain" id="PRO_5014923943" description="CFEM domain-containing protein" evidence="10">
    <location>
        <begin position="20"/>
        <end position="113"/>
    </location>
</feature>
<evidence type="ECO:0000256" key="8">
    <source>
        <dbReference type="ARBA" id="ARBA00023288"/>
    </source>
</evidence>
<protein>
    <recommendedName>
        <fullName evidence="11">CFEM domain-containing protein</fullName>
    </recommendedName>
</protein>
<feature type="disulfide bond" evidence="9">
    <location>
        <begin position="66"/>
        <end position="99"/>
    </location>
</feature>
<accession>A0A2N3NJM9</accession>
<dbReference type="InParanoid" id="A0A2N3NJM9"/>
<feature type="domain" description="CFEM" evidence="11">
    <location>
        <begin position="8"/>
        <end position="113"/>
    </location>
</feature>
<comment type="similarity">
    <text evidence="3">Belongs to the RBT5 family.</text>
</comment>
<evidence type="ECO:0000256" key="9">
    <source>
        <dbReference type="PROSITE-ProRule" id="PRU01356"/>
    </source>
</evidence>
<proteinExistence type="inferred from homology"/>
<evidence type="ECO:0000256" key="10">
    <source>
        <dbReference type="SAM" id="SignalP"/>
    </source>
</evidence>
<dbReference type="VEuPathDB" id="FungiDB:jhhlp_000760"/>
<dbReference type="Pfam" id="PF05730">
    <property type="entry name" value="CFEM"/>
    <property type="match status" value="1"/>
</dbReference>
<comment type="caution">
    <text evidence="9">Lacks conserved residue(s) required for the propagation of feature annotation.</text>
</comment>
<gene>
    <name evidence="12" type="ORF">jhhlp_000760</name>
</gene>
<sequence>MKFSTVLLSLASVASIAYADPVDENGDGLPDGDIPGCASSCFLSTYLSNLPAMMACTEANLFLCFCKSSYIPLLYKNCVCNSCSASEKQAALQFGLDTCSINGAPITWVGDTC</sequence>
<evidence type="ECO:0000256" key="4">
    <source>
        <dbReference type="ARBA" id="ARBA00022525"/>
    </source>
</evidence>
<keyword evidence="5" id="KW-0472">Membrane</keyword>
<evidence type="ECO:0000313" key="13">
    <source>
        <dbReference type="Proteomes" id="UP000233524"/>
    </source>
</evidence>
<comment type="caution">
    <text evidence="12">The sequence shown here is derived from an EMBL/GenBank/DDBJ whole genome shotgun (WGS) entry which is preliminary data.</text>
</comment>
<organism evidence="12 13">
    <name type="scientific">Lomentospora prolificans</name>
    <dbReference type="NCBI Taxonomy" id="41688"/>
    <lineage>
        <taxon>Eukaryota</taxon>
        <taxon>Fungi</taxon>
        <taxon>Dikarya</taxon>
        <taxon>Ascomycota</taxon>
        <taxon>Pezizomycotina</taxon>
        <taxon>Sordariomycetes</taxon>
        <taxon>Hypocreomycetidae</taxon>
        <taxon>Microascales</taxon>
        <taxon>Microascaceae</taxon>
        <taxon>Lomentospora</taxon>
    </lineage>
</organism>
<evidence type="ECO:0000256" key="2">
    <source>
        <dbReference type="ARBA" id="ARBA00004613"/>
    </source>
</evidence>
<name>A0A2N3NJM9_9PEZI</name>
<keyword evidence="4" id="KW-0964">Secreted</keyword>
<dbReference type="GO" id="GO:0005576">
    <property type="term" value="C:extracellular region"/>
    <property type="evidence" value="ECO:0007669"/>
    <property type="project" value="UniProtKB-SubCell"/>
</dbReference>
<reference evidence="12 13" key="1">
    <citation type="journal article" date="2017" name="G3 (Bethesda)">
        <title>First Draft Genome Sequence of the Pathogenic Fungus Lomentospora prolificans (Formerly Scedosporium prolificans).</title>
        <authorList>
            <person name="Luo R."/>
            <person name="Zimin A."/>
            <person name="Workman R."/>
            <person name="Fan Y."/>
            <person name="Pertea G."/>
            <person name="Grossman N."/>
            <person name="Wear M.P."/>
            <person name="Jia B."/>
            <person name="Miller H."/>
            <person name="Casadevall A."/>
            <person name="Timp W."/>
            <person name="Zhang S.X."/>
            <person name="Salzberg S.L."/>
        </authorList>
    </citation>
    <scope>NUCLEOTIDE SEQUENCE [LARGE SCALE GENOMIC DNA]</scope>
    <source>
        <strain evidence="12 13">JHH-5317</strain>
    </source>
</reference>
<dbReference type="Proteomes" id="UP000233524">
    <property type="component" value="Unassembled WGS sequence"/>
</dbReference>
<dbReference type="OrthoDB" id="1193027at2759"/>
<evidence type="ECO:0000256" key="3">
    <source>
        <dbReference type="ARBA" id="ARBA00010031"/>
    </source>
</evidence>
<evidence type="ECO:0000256" key="6">
    <source>
        <dbReference type="ARBA" id="ARBA00022729"/>
    </source>
</evidence>
<dbReference type="AlphaFoldDB" id="A0A2N3NJM9"/>
<evidence type="ECO:0000256" key="5">
    <source>
        <dbReference type="ARBA" id="ARBA00022622"/>
    </source>
</evidence>
<keyword evidence="5" id="KW-0336">GPI-anchor</keyword>
<comment type="subcellular location">
    <subcellularLocation>
        <location evidence="1">Membrane</location>
        <topology evidence="1">Lipid-anchor</topology>
        <topology evidence="1">GPI-anchor</topology>
    </subcellularLocation>
    <subcellularLocation>
        <location evidence="2">Secreted</location>
    </subcellularLocation>
</comment>
<keyword evidence="6 10" id="KW-0732">Signal</keyword>
<evidence type="ECO:0000313" key="12">
    <source>
        <dbReference type="EMBL" id="PKS12552.1"/>
    </source>
</evidence>
<dbReference type="EMBL" id="NLAX01000003">
    <property type="protein sequence ID" value="PKS12552.1"/>
    <property type="molecule type" value="Genomic_DNA"/>
</dbReference>
<keyword evidence="8" id="KW-0449">Lipoprotein</keyword>
<evidence type="ECO:0000259" key="11">
    <source>
        <dbReference type="PROSITE" id="PS52012"/>
    </source>
</evidence>
<evidence type="ECO:0000256" key="1">
    <source>
        <dbReference type="ARBA" id="ARBA00004589"/>
    </source>
</evidence>